<dbReference type="PROSITE" id="PS50109">
    <property type="entry name" value="HIS_KIN"/>
    <property type="match status" value="1"/>
</dbReference>
<comment type="caution">
    <text evidence="8">The sequence shown here is derived from an EMBL/GenBank/DDBJ whole genome shotgun (WGS) entry which is preliminary data.</text>
</comment>
<keyword evidence="6" id="KW-0472">Membrane</keyword>
<dbReference type="Pfam" id="PF02518">
    <property type="entry name" value="HATPase_c"/>
    <property type="match status" value="1"/>
</dbReference>
<evidence type="ECO:0000256" key="1">
    <source>
        <dbReference type="ARBA" id="ARBA00022679"/>
    </source>
</evidence>
<keyword evidence="6" id="KW-0812">Transmembrane</keyword>
<evidence type="ECO:0000256" key="2">
    <source>
        <dbReference type="ARBA" id="ARBA00022777"/>
    </source>
</evidence>
<dbReference type="CDD" id="cd16917">
    <property type="entry name" value="HATPase_UhpB-NarQ-NarX-like"/>
    <property type="match status" value="1"/>
</dbReference>
<feature type="transmembrane region" description="Helical" evidence="6">
    <location>
        <begin position="64"/>
        <end position="82"/>
    </location>
</feature>
<proteinExistence type="predicted"/>
<dbReference type="RefSeq" id="WP_209902792.1">
    <property type="nucleotide sequence ID" value="NZ_BAAAJW010000007.1"/>
</dbReference>
<feature type="transmembrane region" description="Helical" evidence="6">
    <location>
        <begin position="137"/>
        <end position="157"/>
    </location>
</feature>
<feature type="compositionally biased region" description="Polar residues" evidence="5">
    <location>
        <begin position="401"/>
        <end position="417"/>
    </location>
</feature>
<dbReference type="PANTHER" id="PTHR24421">
    <property type="entry name" value="NITRATE/NITRITE SENSOR PROTEIN NARX-RELATED"/>
    <property type="match status" value="1"/>
</dbReference>
<sequence>MAILPAPAQLRAELESEPVPGAARCGIGQGSRGEMLEVWIPPALLLVAWSVGWIAEQTWMPGDRVLWALIPTGVIALVRGLLEKILRRSRPGARPLVMLYALHLMLVAIGTLLNPMTCIYAFVGYIDSQRFLAGRTAQAVVVVTALLCAVGQLGGVQVVLTEIWFFVGLAVVNMLIATCMMFLAGERERILDQREQALSEIDRVNRENAHLHEQLMAGARRAGADEERDRLSREIHDTVAQGLVGVIRQLETVGSDIDPASRHRLAIAEEAARDCLLEARRAVEALGPHQLHDTDLVEALSALVARWARTHRVVATFDADEAPREGRHGDVLVRVAQESLANIARHAGAGTVTATLLGDEKTMVLRIVDDGRGFEPGAVERGHGLSNMAERTRRVDGGLEISSTPGRGTTVTATVPR</sequence>
<dbReference type="PANTHER" id="PTHR24421:SF62">
    <property type="entry name" value="SENSORY TRANSDUCTION HISTIDINE KINASE"/>
    <property type="match status" value="1"/>
</dbReference>
<organism evidence="8 9">
    <name type="scientific">Brachybacterium sacelli</name>
    <dbReference type="NCBI Taxonomy" id="173364"/>
    <lineage>
        <taxon>Bacteria</taxon>
        <taxon>Bacillati</taxon>
        <taxon>Actinomycetota</taxon>
        <taxon>Actinomycetes</taxon>
        <taxon>Micrococcales</taxon>
        <taxon>Dermabacteraceae</taxon>
        <taxon>Brachybacterium</taxon>
    </lineage>
</organism>
<evidence type="ECO:0000313" key="8">
    <source>
        <dbReference type="EMBL" id="MBP2382747.1"/>
    </source>
</evidence>
<dbReference type="Gene3D" id="3.30.565.10">
    <property type="entry name" value="Histidine kinase-like ATPase, C-terminal domain"/>
    <property type="match status" value="1"/>
</dbReference>
<dbReference type="InterPro" id="IPR005467">
    <property type="entry name" value="His_kinase_dom"/>
</dbReference>
<dbReference type="InterPro" id="IPR036890">
    <property type="entry name" value="HATPase_C_sf"/>
</dbReference>
<evidence type="ECO:0000259" key="7">
    <source>
        <dbReference type="PROSITE" id="PS50109"/>
    </source>
</evidence>
<dbReference type="InterPro" id="IPR050482">
    <property type="entry name" value="Sensor_HK_TwoCompSys"/>
</dbReference>
<feature type="region of interest" description="Disordered" evidence="5">
    <location>
        <begin position="398"/>
        <end position="417"/>
    </location>
</feature>
<name>A0ABS4X2R4_9MICO</name>
<evidence type="ECO:0000256" key="4">
    <source>
        <dbReference type="SAM" id="Coils"/>
    </source>
</evidence>
<dbReference type="Gene3D" id="1.20.5.1930">
    <property type="match status" value="1"/>
</dbReference>
<keyword evidence="6" id="KW-1133">Transmembrane helix</keyword>
<accession>A0ABS4X2R4</accession>
<keyword evidence="1" id="KW-0808">Transferase</keyword>
<dbReference type="InterPro" id="IPR003594">
    <property type="entry name" value="HATPase_dom"/>
</dbReference>
<feature type="transmembrane region" description="Helical" evidence="6">
    <location>
        <begin position="38"/>
        <end position="55"/>
    </location>
</feature>
<feature type="transmembrane region" description="Helical" evidence="6">
    <location>
        <begin position="102"/>
        <end position="125"/>
    </location>
</feature>
<keyword evidence="3" id="KW-0902">Two-component regulatory system</keyword>
<keyword evidence="9" id="KW-1185">Reference proteome</keyword>
<protein>
    <submittedName>
        <fullName evidence="8">Signal transduction histidine kinase</fullName>
    </submittedName>
</protein>
<dbReference type="Proteomes" id="UP001519290">
    <property type="component" value="Unassembled WGS sequence"/>
</dbReference>
<evidence type="ECO:0000256" key="3">
    <source>
        <dbReference type="ARBA" id="ARBA00023012"/>
    </source>
</evidence>
<feature type="transmembrane region" description="Helical" evidence="6">
    <location>
        <begin position="163"/>
        <end position="184"/>
    </location>
</feature>
<feature type="coiled-coil region" evidence="4">
    <location>
        <begin position="187"/>
        <end position="214"/>
    </location>
</feature>
<feature type="domain" description="Histidine kinase" evidence="7">
    <location>
        <begin position="332"/>
        <end position="417"/>
    </location>
</feature>
<dbReference type="EMBL" id="JAGIOD010000001">
    <property type="protein sequence ID" value="MBP2382747.1"/>
    <property type="molecule type" value="Genomic_DNA"/>
</dbReference>
<evidence type="ECO:0000256" key="6">
    <source>
        <dbReference type="SAM" id="Phobius"/>
    </source>
</evidence>
<dbReference type="SUPFAM" id="SSF55874">
    <property type="entry name" value="ATPase domain of HSP90 chaperone/DNA topoisomerase II/histidine kinase"/>
    <property type="match status" value="1"/>
</dbReference>
<dbReference type="Pfam" id="PF07730">
    <property type="entry name" value="HisKA_3"/>
    <property type="match status" value="1"/>
</dbReference>
<evidence type="ECO:0000313" key="9">
    <source>
        <dbReference type="Proteomes" id="UP001519290"/>
    </source>
</evidence>
<gene>
    <name evidence="8" type="ORF">JOF43_002704</name>
</gene>
<keyword evidence="2 8" id="KW-0418">Kinase</keyword>
<evidence type="ECO:0000256" key="5">
    <source>
        <dbReference type="SAM" id="MobiDB-lite"/>
    </source>
</evidence>
<dbReference type="GO" id="GO:0016301">
    <property type="term" value="F:kinase activity"/>
    <property type="evidence" value="ECO:0007669"/>
    <property type="project" value="UniProtKB-KW"/>
</dbReference>
<reference evidence="8 9" key="1">
    <citation type="submission" date="2021-03" db="EMBL/GenBank/DDBJ databases">
        <title>Sequencing the genomes of 1000 actinobacteria strains.</title>
        <authorList>
            <person name="Klenk H.-P."/>
        </authorList>
    </citation>
    <scope>NUCLEOTIDE SEQUENCE [LARGE SCALE GENOMIC DNA]</scope>
    <source>
        <strain evidence="8 9">DSM 14566</strain>
    </source>
</reference>
<dbReference type="PIRSF" id="PIRSF037434">
    <property type="entry name" value="STHK_ChrS"/>
    <property type="match status" value="1"/>
</dbReference>
<dbReference type="InterPro" id="IPR011712">
    <property type="entry name" value="Sig_transdc_His_kin_sub3_dim/P"/>
</dbReference>
<keyword evidence="4" id="KW-0175">Coiled coil</keyword>
<dbReference type="InterPro" id="IPR017205">
    <property type="entry name" value="Sig_transdc_His_kinase_ChrS"/>
</dbReference>